<dbReference type="SUPFAM" id="SSF55961">
    <property type="entry name" value="Bet v1-like"/>
    <property type="match status" value="1"/>
</dbReference>
<dbReference type="KEGG" id="cvt:B843_01725"/>
<dbReference type="RefSeq" id="WP_025251803.1">
    <property type="nucleotide sequence ID" value="NZ_CP004353.1"/>
</dbReference>
<sequence>MPTATGAIRNNCELTFSRTVPLTVDEAWSALTESEKLATWYGPWSGDPHGEIAVTMIAEEGQPTMAMRVLSCEKPRGYVVQALGEYAWRLGIEIEPGAEEGTEAGHAVVTLVHYLAKQDAEMVDSIGPGWDYYLDCFVAAVTGGNPRALDFNDYFPALQGHYEELRKQLIFLDEKAPGAGLLASLLDAKAEVLDSIRAFESERHAMSLLDDSEKTDKRTTVFVNTADLVWGWIAQHPGEEHSLFAVAKKVSGLGEDELMGQLGELVEGWEFRDPEFVAVVEADGGLRF</sequence>
<reference evidence="1 2" key="1">
    <citation type="submission" date="2013-02" db="EMBL/GenBank/DDBJ databases">
        <title>The complete genome sequence of Corynebacterium vitaeruminis DSM 20294.</title>
        <authorList>
            <person name="Ruckert C."/>
            <person name="Albersmeier A."/>
            <person name="Kalinowski J."/>
        </authorList>
    </citation>
    <scope>NUCLEOTIDE SEQUENCE [LARGE SCALE GENOMIC DNA]</scope>
    <source>
        <strain evidence="2">ATCC 10234</strain>
    </source>
</reference>
<evidence type="ECO:0000313" key="2">
    <source>
        <dbReference type="Proteomes" id="UP000019222"/>
    </source>
</evidence>
<dbReference type="Proteomes" id="UP000019222">
    <property type="component" value="Chromosome"/>
</dbReference>
<organism evidence="1 2">
    <name type="scientific">Corynebacterium vitaeruminis DSM 20294</name>
    <dbReference type="NCBI Taxonomy" id="1224164"/>
    <lineage>
        <taxon>Bacteria</taxon>
        <taxon>Bacillati</taxon>
        <taxon>Actinomycetota</taxon>
        <taxon>Actinomycetes</taxon>
        <taxon>Mycobacteriales</taxon>
        <taxon>Corynebacteriaceae</taxon>
        <taxon>Corynebacterium</taxon>
    </lineage>
</organism>
<accession>W5XXP2</accession>
<dbReference type="Gene3D" id="3.30.530.20">
    <property type="match status" value="1"/>
</dbReference>
<protein>
    <recommendedName>
        <fullName evidence="3">Activator of Hsp90 ATPase 1 family protein</fullName>
    </recommendedName>
</protein>
<name>W5XXP2_9CORY</name>
<dbReference type="EMBL" id="CP004353">
    <property type="protein sequence ID" value="AHI21737.1"/>
    <property type="molecule type" value="Genomic_DNA"/>
</dbReference>
<dbReference type="AlphaFoldDB" id="W5XXP2"/>
<evidence type="ECO:0008006" key="3">
    <source>
        <dbReference type="Google" id="ProtNLM"/>
    </source>
</evidence>
<keyword evidence="2" id="KW-1185">Reference proteome</keyword>
<dbReference type="InterPro" id="IPR023393">
    <property type="entry name" value="START-like_dom_sf"/>
</dbReference>
<dbReference type="PATRIC" id="fig|1224164.3.peg.334"/>
<dbReference type="eggNOG" id="COG3832">
    <property type="taxonomic scope" value="Bacteria"/>
</dbReference>
<proteinExistence type="predicted"/>
<gene>
    <name evidence="1" type="ORF">B843_01725</name>
</gene>
<evidence type="ECO:0000313" key="1">
    <source>
        <dbReference type="EMBL" id="AHI21737.1"/>
    </source>
</evidence>
<dbReference type="HOGENOM" id="CLU_965466_0_0_11"/>